<dbReference type="Gene3D" id="3.40.50.300">
    <property type="entry name" value="P-loop containing nucleotide triphosphate hydrolases"/>
    <property type="match status" value="3"/>
</dbReference>
<dbReference type="Pfam" id="PF25453">
    <property type="entry name" value="DUF7898"/>
    <property type="match status" value="1"/>
</dbReference>
<feature type="compositionally biased region" description="Polar residues" evidence="6">
    <location>
        <begin position="8"/>
        <end position="28"/>
    </location>
</feature>
<dbReference type="Pfam" id="PF21099">
    <property type="entry name" value="POLQ_helical"/>
    <property type="match status" value="1"/>
</dbReference>
<dbReference type="EMBL" id="JAFIMR010000024">
    <property type="protein sequence ID" value="KAI1864264.1"/>
    <property type="molecule type" value="Genomic_DNA"/>
</dbReference>
<organism evidence="8 9">
    <name type="scientific">Neoarthrinium moseri</name>
    <dbReference type="NCBI Taxonomy" id="1658444"/>
    <lineage>
        <taxon>Eukaryota</taxon>
        <taxon>Fungi</taxon>
        <taxon>Dikarya</taxon>
        <taxon>Ascomycota</taxon>
        <taxon>Pezizomycotina</taxon>
        <taxon>Sordariomycetes</taxon>
        <taxon>Xylariomycetidae</taxon>
        <taxon>Amphisphaeriales</taxon>
        <taxon>Apiosporaceae</taxon>
        <taxon>Neoarthrinium</taxon>
    </lineage>
</organism>
<comment type="catalytic activity">
    <reaction evidence="5">
        <text>ATP + H2O = ADP + phosphate + H(+)</text>
        <dbReference type="Rhea" id="RHEA:13065"/>
        <dbReference type="ChEBI" id="CHEBI:15377"/>
        <dbReference type="ChEBI" id="CHEBI:15378"/>
        <dbReference type="ChEBI" id="CHEBI:30616"/>
        <dbReference type="ChEBI" id="CHEBI:43474"/>
        <dbReference type="ChEBI" id="CHEBI:456216"/>
        <dbReference type="EC" id="5.6.2.4"/>
    </reaction>
</comment>
<name>A0A9P9WHZ0_9PEZI</name>
<protein>
    <recommendedName>
        <fullName evidence="7">Helicase ATP-binding domain-containing protein</fullName>
    </recommendedName>
</protein>
<dbReference type="GO" id="GO:0005524">
    <property type="term" value="F:ATP binding"/>
    <property type="evidence" value="ECO:0007669"/>
    <property type="project" value="UniProtKB-KW"/>
</dbReference>
<dbReference type="SUPFAM" id="SSF46785">
    <property type="entry name" value="Winged helix' DNA-binding domain"/>
    <property type="match status" value="1"/>
</dbReference>
<dbReference type="Gene3D" id="1.10.3380.30">
    <property type="match status" value="1"/>
</dbReference>
<dbReference type="Gene3D" id="1.10.150.20">
    <property type="entry name" value="5' to 3' exonuclease, C-terminal subdomain"/>
    <property type="match status" value="1"/>
</dbReference>
<dbReference type="InterPro" id="IPR036390">
    <property type="entry name" value="WH_DNA-bd_sf"/>
</dbReference>
<dbReference type="Pfam" id="PF00270">
    <property type="entry name" value="DEAD"/>
    <property type="match status" value="1"/>
</dbReference>
<dbReference type="InterPro" id="IPR048960">
    <property type="entry name" value="POLQ-like_helical"/>
</dbReference>
<dbReference type="GO" id="GO:0043138">
    <property type="term" value="F:3'-5' DNA helicase activity"/>
    <property type="evidence" value="ECO:0007669"/>
    <property type="project" value="UniProtKB-EC"/>
</dbReference>
<evidence type="ECO:0000256" key="6">
    <source>
        <dbReference type="SAM" id="MobiDB-lite"/>
    </source>
</evidence>
<proteinExistence type="predicted"/>
<dbReference type="CDD" id="cd18026">
    <property type="entry name" value="DEXHc_POLQ-like"/>
    <property type="match status" value="1"/>
</dbReference>
<evidence type="ECO:0000313" key="8">
    <source>
        <dbReference type="EMBL" id="KAI1864264.1"/>
    </source>
</evidence>
<comment type="caution">
    <text evidence="8">The sequence shown here is derived from an EMBL/GenBank/DDBJ whole genome shotgun (WGS) entry which is preliminary data.</text>
</comment>
<feature type="domain" description="Helicase ATP-binding" evidence="7">
    <location>
        <begin position="142"/>
        <end position="337"/>
    </location>
</feature>
<evidence type="ECO:0000256" key="5">
    <source>
        <dbReference type="ARBA" id="ARBA00048988"/>
    </source>
</evidence>
<evidence type="ECO:0000259" key="7">
    <source>
        <dbReference type="PROSITE" id="PS51192"/>
    </source>
</evidence>
<keyword evidence="3" id="KW-0347">Helicase</keyword>
<dbReference type="Pfam" id="PF20470">
    <property type="entry name" value="HTH_61"/>
    <property type="match status" value="1"/>
</dbReference>
<evidence type="ECO:0000256" key="3">
    <source>
        <dbReference type="ARBA" id="ARBA00022806"/>
    </source>
</evidence>
<dbReference type="InterPro" id="IPR011545">
    <property type="entry name" value="DEAD/DEAH_box_helicase_dom"/>
</dbReference>
<keyword evidence="9" id="KW-1185">Reference proteome</keyword>
<dbReference type="InterPro" id="IPR027417">
    <property type="entry name" value="P-loop_NTPase"/>
</dbReference>
<dbReference type="InterPro" id="IPR057220">
    <property type="entry name" value="DUF7898"/>
</dbReference>
<evidence type="ECO:0000256" key="2">
    <source>
        <dbReference type="ARBA" id="ARBA00022801"/>
    </source>
</evidence>
<dbReference type="PANTHER" id="PTHR47961">
    <property type="entry name" value="DNA POLYMERASE THETA, PUTATIVE (AFU_ORTHOLOGUE AFUA_1G05260)-RELATED"/>
    <property type="match status" value="1"/>
</dbReference>
<dbReference type="SUPFAM" id="SSF158702">
    <property type="entry name" value="Sec63 N-terminal domain-like"/>
    <property type="match status" value="1"/>
</dbReference>
<dbReference type="GO" id="GO:0003676">
    <property type="term" value="F:nucleic acid binding"/>
    <property type="evidence" value="ECO:0007669"/>
    <property type="project" value="InterPro"/>
</dbReference>
<keyword evidence="1" id="KW-0547">Nucleotide-binding</keyword>
<feature type="region of interest" description="Disordered" evidence="6">
    <location>
        <begin position="1"/>
        <end position="44"/>
    </location>
</feature>
<dbReference type="InterPro" id="IPR046931">
    <property type="entry name" value="HTH_61"/>
</dbReference>
<dbReference type="AlphaFoldDB" id="A0A9P9WHZ0"/>
<evidence type="ECO:0000313" key="9">
    <source>
        <dbReference type="Proteomes" id="UP000829685"/>
    </source>
</evidence>
<keyword evidence="2" id="KW-0378">Hydrolase</keyword>
<dbReference type="PANTHER" id="PTHR47961:SF6">
    <property type="entry name" value="DNA-DIRECTED DNA POLYMERASE"/>
    <property type="match status" value="1"/>
</dbReference>
<sequence>MELRQGILHQTTIQTAKQHQGTYSTTPLAGNKRPSPGLDTHSGVPTHASQKVAFQRASSLGRNVSTLVASTIEVTESGPRNSPEVSEYSQRKVVSATPTAGTDRALSLSHPRYALPKSLVENLRSLGINEIYPWQKHCLMGPGLLNGAKNLVYTAPTGGGKSLVADVLMLKRVLERRDAKALLILPYVALVQEKVRWLRKVVQGITRIAPDGVLPGKEETLWRRRADEDTIRVVGFFGGGKIRATWADFDIGVCTFEKEANTLMNTAIDDCSIANLRAVVLDELHMIDDDHRGYLLELCATKLLSLEHKVQIVGMSATLPNIEVLAQWLGAHRYQTAYRPIPIKEHLVYDSKIYEASSKGGVLTAATPLNRQTGPRELMVPPIRVITNSSHKELQDPVLNAVVSLASETVRSGYGVLIFCSSRAGCEFDARIVSRAVHDAHGGDPVILEKRTDLMGDLRSLPSGLDPALDDTIPSGAGLTTEERDLIADAYDKGILKVIVATCSLAAGINLPMRGRAGRKGKDEVGETYLCCRKNDLEDVIELMNAELPQLSSGLMTDKQRIRRALLEIIAVRLATSRDSMDDYLLKTLLSLTAESDVIREHVESSLSDLIEMEFIQEDEQSGFKVTQLGKAVVASALEPEDGAFVHREMQRALRAFVMDGEMHLLYTFTPVQDFSTTVNWKVFRNEMETLDDSGLRVMSFLGLKPTIINKMAQGSTMKESTPGEREISRIYTRFYLALQLRDLCNEVPIHLVAQKYDMPRGSVQTLAQTCQGFAAGMVKFCEHMDWGMMAAALDHVSDRLKAGARADLLALAQITFIKSRTARVFYDNGFKTVAAVANADPSELVPVLIQAQPMKIRLKKQDEQKYEEKLFAKAEIISNSANRLWQIQMQQDIEEG</sequence>
<dbReference type="SMART" id="SM00487">
    <property type="entry name" value="DEXDc"/>
    <property type="match status" value="1"/>
</dbReference>
<reference evidence="8" key="1">
    <citation type="submission" date="2021-03" db="EMBL/GenBank/DDBJ databases">
        <title>Revisited historic fungal species revealed as producer of novel bioactive compounds through whole genome sequencing and comparative genomics.</title>
        <authorList>
            <person name="Vignolle G.A."/>
            <person name="Hochenegger N."/>
            <person name="Mach R.L."/>
            <person name="Mach-Aigner A.R."/>
            <person name="Javad Rahimi M."/>
            <person name="Salim K.A."/>
            <person name="Chan C.M."/>
            <person name="Lim L.B.L."/>
            <person name="Cai F."/>
            <person name="Druzhinina I.S."/>
            <person name="U'Ren J.M."/>
            <person name="Derntl C."/>
        </authorList>
    </citation>
    <scope>NUCLEOTIDE SEQUENCE</scope>
    <source>
        <strain evidence="8">TUCIM 5799</strain>
    </source>
</reference>
<evidence type="ECO:0000256" key="4">
    <source>
        <dbReference type="ARBA" id="ARBA00022840"/>
    </source>
</evidence>
<dbReference type="SUPFAM" id="SSF52540">
    <property type="entry name" value="P-loop containing nucleoside triphosphate hydrolases"/>
    <property type="match status" value="1"/>
</dbReference>
<dbReference type="InterPro" id="IPR050474">
    <property type="entry name" value="Hel308_SKI2-like"/>
</dbReference>
<gene>
    <name evidence="8" type="ORF">JX265_008635</name>
</gene>
<dbReference type="PROSITE" id="PS51192">
    <property type="entry name" value="HELICASE_ATP_BIND_1"/>
    <property type="match status" value="1"/>
</dbReference>
<dbReference type="FunFam" id="1.10.3380.20:FF:000005">
    <property type="entry name" value="DNA-directed DNA polymerase theta, putative"/>
    <property type="match status" value="1"/>
</dbReference>
<evidence type="ECO:0000256" key="1">
    <source>
        <dbReference type="ARBA" id="ARBA00022741"/>
    </source>
</evidence>
<accession>A0A9P9WHZ0</accession>
<keyword evidence="4" id="KW-0067">ATP-binding</keyword>
<dbReference type="Proteomes" id="UP000829685">
    <property type="component" value="Unassembled WGS sequence"/>
</dbReference>
<dbReference type="GO" id="GO:0016787">
    <property type="term" value="F:hydrolase activity"/>
    <property type="evidence" value="ECO:0007669"/>
    <property type="project" value="UniProtKB-KW"/>
</dbReference>
<dbReference type="InterPro" id="IPR014001">
    <property type="entry name" value="Helicase_ATP-bd"/>
</dbReference>